<evidence type="ECO:0000256" key="3">
    <source>
        <dbReference type="ARBA" id="ARBA00022448"/>
    </source>
</evidence>
<dbReference type="PANTHER" id="PTHR36838">
    <property type="entry name" value="AUXIN EFFLUX CARRIER FAMILY PROTEIN"/>
    <property type="match status" value="1"/>
</dbReference>
<evidence type="ECO:0000256" key="5">
    <source>
        <dbReference type="ARBA" id="ARBA00022692"/>
    </source>
</evidence>
<dbReference type="GO" id="GO:0055085">
    <property type="term" value="P:transmembrane transport"/>
    <property type="evidence" value="ECO:0007669"/>
    <property type="project" value="InterPro"/>
</dbReference>
<feature type="transmembrane region" description="Helical" evidence="8">
    <location>
        <begin position="67"/>
        <end position="87"/>
    </location>
</feature>
<feature type="transmembrane region" description="Helical" evidence="8">
    <location>
        <begin position="277"/>
        <end position="299"/>
    </location>
</feature>
<organism evidence="9 10">
    <name type="scientific">Candidatus Onthocola gallistercoris</name>
    <dbReference type="NCBI Taxonomy" id="2840876"/>
    <lineage>
        <taxon>Bacteria</taxon>
        <taxon>Bacillati</taxon>
        <taxon>Bacillota</taxon>
        <taxon>Bacilli</taxon>
        <taxon>Candidatus Onthocola</taxon>
    </lineage>
</organism>
<keyword evidence="5 8" id="KW-0812">Transmembrane</keyword>
<dbReference type="AlphaFoldDB" id="A0A9D1HED6"/>
<evidence type="ECO:0000313" key="10">
    <source>
        <dbReference type="Proteomes" id="UP000824164"/>
    </source>
</evidence>
<evidence type="ECO:0000256" key="6">
    <source>
        <dbReference type="ARBA" id="ARBA00022989"/>
    </source>
</evidence>
<dbReference type="EMBL" id="DVLT01000008">
    <property type="protein sequence ID" value="HIU01933.1"/>
    <property type="molecule type" value="Genomic_DNA"/>
</dbReference>
<keyword evidence="4" id="KW-1003">Cell membrane</keyword>
<comment type="caution">
    <text evidence="9">The sequence shown here is derived from an EMBL/GenBank/DDBJ whole genome shotgun (WGS) entry which is preliminary data.</text>
</comment>
<dbReference type="PANTHER" id="PTHR36838:SF1">
    <property type="entry name" value="SLR1864 PROTEIN"/>
    <property type="match status" value="1"/>
</dbReference>
<dbReference type="Pfam" id="PF03547">
    <property type="entry name" value="Mem_trans"/>
    <property type="match status" value="2"/>
</dbReference>
<keyword evidence="6 8" id="KW-1133">Transmembrane helix</keyword>
<dbReference type="Proteomes" id="UP000824164">
    <property type="component" value="Unassembled WGS sequence"/>
</dbReference>
<dbReference type="GO" id="GO:0005886">
    <property type="term" value="C:plasma membrane"/>
    <property type="evidence" value="ECO:0007669"/>
    <property type="project" value="UniProtKB-SubCell"/>
</dbReference>
<feature type="transmembrane region" description="Helical" evidence="8">
    <location>
        <begin position="124"/>
        <end position="146"/>
    </location>
</feature>
<keyword evidence="3" id="KW-0813">Transport</keyword>
<comment type="subcellular location">
    <subcellularLocation>
        <location evidence="1">Cell membrane</location>
        <topology evidence="1">Multi-pass membrane protein</topology>
    </subcellularLocation>
</comment>
<dbReference type="InterPro" id="IPR038770">
    <property type="entry name" value="Na+/solute_symporter_sf"/>
</dbReference>
<dbReference type="InterPro" id="IPR004776">
    <property type="entry name" value="Mem_transp_PIN-like"/>
</dbReference>
<evidence type="ECO:0000256" key="4">
    <source>
        <dbReference type="ARBA" id="ARBA00022475"/>
    </source>
</evidence>
<reference evidence="9" key="1">
    <citation type="submission" date="2020-10" db="EMBL/GenBank/DDBJ databases">
        <authorList>
            <person name="Gilroy R."/>
        </authorList>
    </citation>
    <scope>NUCLEOTIDE SEQUENCE</scope>
    <source>
        <strain evidence="9">CHK187-14744</strain>
    </source>
</reference>
<feature type="transmembrane region" description="Helical" evidence="8">
    <location>
        <begin position="36"/>
        <end position="55"/>
    </location>
</feature>
<evidence type="ECO:0000256" key="2">
    <source>
        <dbReference type="ARBA" id="ARBA00010145"/>
    </source>
</evidence>
<dbReference type="Gene3D" id="1.20.1530.20">
    <property type="match status" value="1"/>
</dbReference>
<evidence type="ECO:0000256" key="8">
    <source>
        <dbReference type="SAM" id="Phobius"/>
    </source>
</evidence>
<comment type="similarity">
    <text evidence="2">Belongs to the auxin efflux carrier (TC 2.A.69) family.</text>
</comment>
<proteinExistence type="inferred from homology"/>
<accession>A0A9D1HED6</accession>
<sequence length="300" mass="33262">MTSILFSKMISIFIMLVIGWICSQLAIVDKSTKDKLTVLSTQIVTPCLVFMSFQIEFDAHLLQNMGIAFAVSMLIHVGAIFASRFAIRNDGKHDNAVERLMLIYTNCGFMGFPLAYAVAGNEGVIYATTYNAAFTIFVWTQGIGMFRDKGGSFSWRKVLNPAIIATVLGLLCFLIRFYVPESVGFALDSIGDMNTPLAMIIAGAVIGELNLKNMLLKKRTYYIIAMKLLVFPAIFCLILRFLPLEEMVKLIMGMLAACPSGAIGIMLAILYKRDDHYAAEIFAMTTLFSIVTIPLCMFLL</sequence>
<feature type="transmembrane region" description="Helical" evidence="8">
    <location>
        <begin position="158"/>
        <end position="179"/>
    </location>
</feature>
<name>A0A9D1HED6_9FIRM</name>
<gene>
    <name evidence="9" type="ORF">IAB63_01620</name>
</gene>
<keyword evidence="7 8" id="KW-0472">Membrane</keyword>
<evidence type="ECO:0000256" key="1">
    <source>
        <dbReference type="ARBA" id="ARBA00004651"/>
    </source>
</evidence>
<evidence type="ECO:0000256" key="7">
    <source>
        <dbReference type="ARBA" id="ARBA00023136"/>
    </source>
</evidence>
<feature type="transmembrane region" description="Helical" evidence="8">
    <location>
        <begin position="99"/>
        <end position="118"/>
    </location>
</feature>
<feature type="transmembrane region" description="Helical" evidence="8">
    <location>
        <begin position="221"/>
        <end position="243"/>
    </location>
</feature>
<evidence type="ECO:0000313" key="9">
    <source>
        <dbReference type="EMBL" id="HIU01933.1"/>
    </source>
</evidence>
<reference evidence="9" key="2">
    <citation type="journal article" date="2021" name="PeerJ">
        <title>Extensive microbial diversity within the chicken gut microbiome revealed by metagenomics and culture.</title>
        <authorList>
            <person name="Gilroy R."/>
            <person name="Ravi A."/>
            <person name="Getino M."/>
            <person name="Pursley I."/>
            <person name="Horton D.L."/>
            <person name="Alikhan N.F."/>
            <person name="Baker D."/>
            <person name="Gharbi K."/>
            <person name="Hall N."/>
            <person name="Watson M."/>
            <person name="Adriaenssens E.M."/>
            <person name="Foster-Nyarko E."/>
            <person name="Jarju S."/>
            <person name="Secka A."/>
            <person name="Antonio M."/>
            <person name="Oren A."/>
            <person name="Chaudhuri R.R."/>
            <person name="La Ragione R."/>
            <person name="Hildebrand F."/>
            <person name="Pallen M.J."/>
        </authorList>
    </citation>
    <scope>NUCLEOTIDE SEQUENCE</scope>
    <source>
        <strain evidence="9">CHK187-14744</strain>
    </source>
</reference>
<protein>
    <submittedName>
        <fullName evidence="9">AEC family transporter</fullName>
    </submittedName>
</protein>
<feature type="transmembrane region" description="Helical" evidence="8">
    <location>
        <begin position="250"/>
        <end position="271"/>
    </location>
</feature>
<feature type="transmembrane region" description="Helical" evidence="8">
    <location>
        <begin position="6"/>
        <end position="27"/>
    </location>
</feature>